<dbReference type="GeneID" id="33356964"/>
<dbReference type="GO" id="GO:0003735">
    <property type="term" value="F:structural constituent of ribosome"/>
    <property type="evidence" value="ECO:0007669"/>
    <property type="project" value="InterPro"/>
</dbReference>
<evidence type="ECO:0000256" key="3">
    <source>
        <dbReference type="ARBA" id="ARBA00011505"/>
    </source>
</evidence>
<gene>
    <name evidence="10" type="primary">rpl18</name>
</gene>
<sequence length="102" mass="11529">MKLRKITKPRLYIFKSNKHIYANLIDDEKRKVITSSSTLSEGIKNKVTCFRNCSTAAIVGKNIGIKINKLGIKEIVFDRGKNLYHGQIKALADATREEGICF</sequence>
<dbReference type="NCBIfam" id="TIGR00060">
    <property type="entry name" value="L18_bact"/>
    <property type="match status" value="1"/>
</dbReference>
<evidence type="ECO:0000256" key="9">
    <source>
        <dbReference type="ARBA" id="ARBA00035346"/>
    </source>
</evidence>
<evidence type="ECO:0000256" key="8">
    <source>
        <dbReference type="ARBA" id="ARBA00035303"/>
    </source>
</evidence>
<dbReference type="GO" id="GO:0005737">
    <property type="term" value="C:cytoplasm"/>
    <property type="evidence" value="ECO:0007669"/>
    <property type="project" value="UniProtKB-ARBA"/>
</dbReference>
<geneLocation type="chloroplast" evidence="10"/>
<dbReference type="RefSeq" id="YP_009395012.1">
    <property type="nucleotide sequence ID" value="NC_035275.1"/>
</dbReference>
<dbReference type="InterPro" id="IPR057268">
    <property type="entry name" value="Ribosomal_L18"/>
</dbReference>
<comment type="similarity">
    <text evidence="2">Belongs to the universal ribosomal protein uL18 family.</text>
</comment>
<dbReference type="GO" id="GO:0008097">
    <property type="term" value="F:5S rRNA binding"/>
    <property type="evidence" value="ECO:0007669"/>
    <property type="project" value="TreeGrafter"/>
</dbReference>
<comment type="subunit">
    <text evidence="3">Part of the 50S ribosomal subunit; contacts the 5S rRNA.</text>
</comment>
<dbReference type="GO" id="GO:1990904">
    <property type="term" value="C:ribonucleoprotein complex"/>
    <property type="evidence" value="ECO:0007669"/>
    <property type="project" value="UniProtKB-KW"/>
</dbReference>
<evidence type="ECO:0000256" key="2">
    <source>
        <dbReference type="ARBA" id="ARBA00007116"/>
    </source>
</evidence>
<dbReference type="GO" id="GO:0005840">
    <property type="term" value="C:ribosome"/>
    <property type="evidence" value="ECO:0007669"/>
    <property type="project" value="UniProtKB-KW"/>
</dbReference>
<reference evidence="10" key="1">
    <citation type="journal article" date="2017" name="J. Phycol.">
        <title>Analysis of chloroplast genomes and a supermatrix inform reclassification of the Rhodomelaceae (Rhodophyta).</title>
        <authorList>
            <person name="Diaz-Tapia P."/>
            <person name="Maggs C.A."/>
            <person name="West J.A."/>
            <person name="Verbruggen H."/>
        </authorList>
    </citation>
    <scope>NUCLEOTIDE SEQUENCE</scope>
    <source>
        <strain evidence="10">PD550</strain>
    </source>
</reference>
<keyword evidence="7" id="KW-0687">Ribonucleoprotein</keyword>
<dbReference type="PANTHER" id="PTHR12899:SF3">
    <property type="entry name" value="LARGE RIBOSOMAL SUBUNIT PROTEIN UL18M"/>
    <property type="match status" value="1"/>
</dbReference>
<proteinExistence type="inferred from homology"/>
<evidence type="ECO:0000256" key="1">
    <source>
        <dbReference type="ARBA" id="ARBA00003898"/>
    </source>
</evidence>
<dbReference type="AlphaFoldDB" id="A0A1Z1MCT9"/>
<evidence type="ECO:0000256" key="5">
    <source>
        <dbReference type="ARBA" id="ARBA00022884"/>
    </source>
</evidence>
<name>A0A1Z1MCT9_POLUR</name>
<comment type="function">
    <text evidence="1">Binds 5S rRNA, forms part of the central protuberance of the 50S subunit.</text>
</comment>
<keyword evidence="10" id="KW-0934">Plastid</keyword>
<protein>
    <recommendedName>
        <fullName evidence="8">Large ribosomal subunit protein uL18c</fullName>
    </recommendedName>
    <alternativeName>
        <fullName evidence="9">50S ribosomal protein L18, chloroplastic</fullName>
    </alternativeName>
</protein>
<dbReference type="InterPro" id="IPR004389">
    <property type="entry name" value="Ribosomal_uL18_bac-type"/>
</dbReference>
<keyword evidence="6 10" id="KW-0689">Ribosomal protein</keyword>
<dbReference type="SUPFAM" id="SSF53137">
    <property type="entry name" value="Translational machinery components"/>
    <property type="match status" value="1"/>
</dbReference>
<keyword evidence="5" id="KW-0694">RNA-binding</keyword>
<dbReference type="Pfam" id="PF00861">
    <property type="entry name" value="Ribosomal_L18p"/>
    <property type="match status" value="1"/>
</dbReference>
<accession>A0A1Z1MCT9</accession>
<organism evidence="10">
    <name type="scientific">Polysiphonia urceolata</name>
    <name type="common">Red alga</name>
    <name type="synonym">Conferva urceolata</name>
    <dbReference type="NCBI Taxonomy" id="173545"/>
    <lineage>
        <taxon>Eukaryota</taxon>
        <taxon>Rhodophyta</taxon>
        <taxon>Florideophyceae</taxon>
        <taxon>Rhodymeniophycidae</taxon>
        <taxon>Ceramiales</taxon>
        <taxon>Rhodomelaceae</taxon>
        <taxon>Polysiphonioideae</taxon>
        <taxon>Polysiphonia</taxon>
    </lineage>
</organism>
<keyword evidence="4" id="KW-0699">rRNA-binding</keyword>
<evidence type="ECO:0000256" key="4">
    <source>
        <dbReference type="ARBA" id="ARBA00022730"/>
    </source>
</evidence>
<dbReference type="CDD" id="cd00432">
    <property type="entry name" value="Ribosomal_L18_L5e"/>
    <property type="match status" value="1"/>
</dbReference>
<evidence type="ECO:0000313" key="10">
    <source>
        <dbReference type="EMBL" id="ARW63574.1"/>
    </source>
</evidence>
<dbReference type="InterPro" id="IPR005484">
    <property type="entry name" value="Ribosomal_uL18_bac/plant/anim"/>
</dbReference>
<keyword evidence="10" id="KW-0150">Chloroplast</keyword>
<dbReference type="EMBL" id="MF101428">
    <property type="protein sequence ID" value="ARW63574.1"/>
    <property type="molecule type" value="Genomic_DNA"/>
</dbReference>
<evidence type="ECO:0000256" key="6">
    <source>
        <dbReference type="ARBA" id="ARBA00022980"/>
    </source>
</evidence>
<dbReference type="PANTHER" id="PTHR12899">
    <property type="entry name" value="39S RIBOSOMAL PROTEIN L18, MITOCHONDRIAL"/>
    <property type="match status" value="1"/>
</dbReference>
<dbReference type="Gene3D" id="3.30.420.100">
    <property type="match status" value="1"/>
</dbReference>
<dbReference type="GO" id="GO:0006412">
    <property type="term" value="P:translation"/>
    <property type="evidence" value="ECO:0007669"/>
    <property type="project" value="InterPro"/>
</dbReference>
<evidence type="ECO:0000256" key="7">
    <source>
        <dbReference type="ARBA" id="ARBA00023274"/>
    </source>
</evidence>